<dbReference type="AlphaFoldDB" id="A0A6L9W6T8"/>
<comment type="caution">
    <text evidence="2">The sequence shown here is derived from an EMBL/GenBank/DDBJ whole genome shotgun (WGS) entry which is preliminary data.</text>
</comment>
<dbReference type="Proteomes" id="UP000479241">
    <property type="component" value="Unassembled WGS sequence"/>
</dbReference>
<reference evidence="2 3" key="1">
    <citation type="submission" date="2019-12" db="EMBL/GenBank/DDBJ databases">
        <title>the WGS of Blastococcus saxobsidens 67B17.</title>
        <authorList>
            <person name="Jiang Z."/>
        </authorList>
    </citation>
    <scope>NUCLEOTIDE SEQUENCE [LARGE SCALE GENOMIC DNA]</scope>
    <source>
        <strain evidence="2 3">67B17</strain>
    </source>
</reference>
<name>A0A6L9W6T8_9ACTN</name>
<evidence type="ECO:0000313" key="3">
    <source>
        <dbReference type="Proteomes" id="UP000479241"/>
    </source>
</evidence>
<organism evidence="2 3">
    <name type="scientific">Blastococcus saxobsidens</name>
    <dbReference type="NCBI Taxonomy" id="138336"/>
    <lineage>
        <taxon>Bacteria</taxon>
        <taxon>Bacillati</taxon>
        <taxon>Actinomycetota</taxon>
        <taxon>Actinomycetes</taxon>
        <taxon>Geodermatophilales</taxon>
        <taxon>Geodermatophilaceae</taxon>
        <taxon>Blastococcus</taxon>
    </lineage>
</organism>
<dbReference type="Pfam" id="PF20275">
    <property type="entry name" value="CTD10"/>
    <property type="match status" value="1"/>
</dbReference>
<protein>
    <recommendedName>
        <fullName evidence="1">ABC-three component systems C-terminal domain-containing protein</fullName>
    </recommendedName>
</protein>
<feature type="domain" description="ABC-three component systems C-terminal" evidence="1">
    <location>
        <begin position="188"/>
        <end position="300"/>
    </location>
</feature>
<gene>
    <name evidence="2" type="ORF">GCU60_18680</name>
</gene>
<proteinExistence type="predicted"/>
<dbReference type="EMBL" id="JAAGWG010000041">
    <property type="protein sequence ID" value="NEK87768.1"/>
    <property type="molecule type" value="Genomic_DNA"/>
</dbReference>
<sequence length="306" mass="34252">MLTSLETNWFRSNLMAFCMRTTGNAWEDFITDVMTRLHGGAFVQVAASGRGDKGCDGYVDGLMLAAYGASSPNDRYVTKKIKDDFTKAKSHWGQMMERWAFVHNDAQGLPVMAAQTIASLRKAERAIGGVSVEQWTPYTLWAECLQHLDSAALSHRFGEPPSERAAGIQYIASCVRALARTRLIPGLDEVAEVPPGKIEHNRFNDETTALLKNYEALTGHVRYYFERATPGEEFQVSENIRIIYDGLKAKLHDANLVFQALVRELESHAFLDNGADHVQERRSAALMVATHFFETCTIFESPQQGR</sequence>
<dbReference type="InterPro" id="IPR046919">
    <property type="entry name" value="ABC-3C_CTD10"/>
</dbReference>
<evidence type="ECO:0000313" key="2">
    <source>
        <dbReference type="EMBL" id="NEK87768.1"/>
    </source>
</evidence>
<evidence type="ECO:0000259" key="1">
    <source>
        <dbReference type="Pfam" id="PF20275"/>
    </source>
</evidence>
<accession>A0A6L9W6T8</accession>